<comment type="catalytic activity">
    <reaction evidence="1">
        <text>a 1,2-diacyl-sn-glycero-3-phospho-(1D-myo-inositol) + ATP = a 1,2-diacyl-sn-glycero-3-phospho-(1D-myo-inositol 4-phosphate) + ADP + H(+)</text>
        <dbReference type="Rhea" id="RHEA:19877"/>
        <dbReference type="ChEBI" id="CHEBI:15378"/>
        <dbReference type="ChEBI" id="CHEBI:30616"/>
        <dbReference type="ChEBI" id="CHEBI:57880"/>
        <dbReference type="ChEBI" id="CHEBI:58178"/>
        <dbReference type="ChEBI" id="CHEBI:456216"/>
        <dbReference type="EC" id="2.7.1.67"/>
    </reaction>
</comment>
<dbReference type="AlphaFoldDB" id="A0A137NUZ7"/>
<dbReference type="GO" id="GO:0048015">
    <property type="term" value="P:phosphatidylinositol-mediated signaling"/>
    <property type="evidence" value="ECO:0007669"/>
    <property type="project" value="TreeGrafter"/>
</dbReference>
<name>A0A137NUZ7_CONC2</name>
<dbReference type="InterPro" id="IPR000403">
    <property type="entry name" value="PI3/4_kinase_cat_dom"/>
</dbReference>
<dbReference type="GO" id="GO:0005737">
    <property type="term" value="C:cytoplasm"/>
    <property type="evidence" value="ECO:0007669"/>
    <property type="project" value="TreeGrafter"/>
</dbReference>
<feature type="non-terminal residue" evidence="6">
    <location>
        <position position="293"/>
    </location>
</feature>
<proteinExistence type="predicted"/>
<dbReference type="OMA" id="FRAGEAC"/>
<dbReference type="InterPro" id="IPR057754">
    <property type="entry name" value="PI4-kinase_beta/PIK1_cat"/>
</dbReference>
<dbReference type="GO" id="GO:0016020">
    <property type="term" value="C:membrane"/>
    <property type="evidence" value="ECO:0007669"/>
    <property type="project" value="TreeGrafter"/>
</dbReference>
<dbReference type="PANTHER" id="PTHR10048">
    <property type="entry name" value="PHOSPHATIDYLINOSITOL KINASE"/>
    <property type="match status" value="1"/>
</dbReference>
<dbReference type="Gene3D" id="3.30.1010.10">
    <property type="entry name" value="Phosphatidylinositol 3-kinase Catalytic Subunit, Chain A, domain 4"/>
    <property type="match status" value="1"/>
</dbReference>
<dbReference type="Pfam" id="PF00454">
    <property type="entry name" value="PI3_PI4_kinase"/>
    <property type="match status" value="1"/>
</dbReference>
<evidence type="ECO:0000256" key="4">
    <source>
        <dbReference type="ARBA" id="ARBA00022777"/>
    </source>
</evidence>
<dbReference type="GO" id="GO:0004430">
    <property type="term" value="F:1-phosphatidylinositol 4-kinase activity"/>
    <property type="evidence" value="ECO:0007669"/>
    <property type="project" value="UniProtKB-EC"/>
</dbReference>
<keyword evidence="3" id="KW-0808">Transferase</keyword>
<dbReference type="InterPro" id="IPR036940">
    <property type="entry name" value="PI3/4_kinase_cat_sf"/>
</dbReference>
<dbReference type="PROSITE" id="PS00915">
    <property type="entry name" value="PI3_4_KINASE_1"/>
    <property type="match status" value="1"/>
</dbReference>
<dbReference type="SUPFAM" id="SSF56112">
    <property type="entry name" value="Protein kinase-like (PK-like)"/>
    <property type="match status" value="1"/>
</dbReference>
<dbReference type="Proteomes" id="UP000070444">
    <property type="component" value="Unassembled WGS sequence"/>
</dbReference>
<dbReference type="InterPro" id="IPR011009">
    <property type="entry name" value="Kinase-like_dom_sf"/>
</dbReference>
<accession>A0A137NUZ7</accession>
<evidence type="ECO:0000259" key="5">
    <source>
        <dbReference type="PROSITE" id="PS50290"/>
    </source>
</evidence>
<dbReference type="PROSITE" id="PS50290">
    <property type="entry name" value="PI3_4_KINASE_3"/>
    <property type="match status" value="1"/>
</dbReference>
<dbReference type="CDD" id="cd05168">
    <property type="entry name" value="PI4Kc_III_beta"/>
    <property type="match status" value="1"/>
</dbReference>
<evidence type="ECO:0000313" key="7">
    <source>
        <dbReference type="Proteomes" id="UP000070444"/>
    </source>
</evidence>
<evidence type="ECO:0000313" key="6">
    <source>
        <dbReference type="EMBL" id="KXN66589.1"/>
    </source>
</evidence>
<keyword evidence="7" id="KW-1185">Reference proteome</keyword>
<dbReference type="SMART" id="SM00146">
    <property type="entry name" value="PI3Kc"/>
    <property type="match status" value="1"/>
</dbReference>
<dbReference type="Gene3D" id="1.10.1070.11">
    <property type="entry name" value="Phosphatidylinositol 3-/4-kinase, catalytic domain"/>
    <property type="match status" value="1"/>
</dbReference>
<dbReference type="EC" id="2.7.1.67" evidence="2"/>
<dbReference type="STRING" id="796925.A0A137NUZ7"/>
<sequence>EDWDTKRERIRLDSPYGDHPNWELIPLIVKTGADLRQEQFALQLIEEADHIWKDAGLDIFVKPFRIMVTSNSSGLIEMVRNTISVHSLKKNAYSKGYNTKGTVYTLYDHFVKEFGDPSSAEFLKAQDNFLKSLVGYSILSYVLQLKDRHNGNVLVDKEGHIIHIDFGFMLSNSPGSVGFEMAPFKMTQEYLDILGGINSTKYKQFVKLMKAGFKALRKHAENLIILVEIMQKDSQLPCFSKTGISTAQALRDRFGLNLIDSQLEEFIDGLVLSSCGNVFTRLYDTFQYYSNGI</sequence>
<dbReference type="GO" id="GO:0046854">
    <property type="term" value="P:phosphatidylinositol phosphate biosynthetic process"/>
    <property type="evidence" value="ECO:0007669"/>
    <property type="project" value="InterPro"/>
</dbReference>
<dbReference type="EMBL" id="KQ964708">
    <property type="protein sequence ID" value="KXN66589.1"/>
    <property type="molecule type" value="Genomic_DNA"/>
</dbReference>
<feature type="non-terminal residue" evidence="6">
    <location>
        <position position="1"/>
    </location>
</feature>
<protein>
    <recommendedName>
        <fullName evidence="2">1-phosphatidylinositol 4-kinase</fullName>
        <ecNumber evidence="2">2.7.1.67</ecNumber>
    </recommendedName>
</protein>
<feature type="domain" description="PI3K/PI4K catalytic" evidence="5">
    <location>
        <begin position="1"/>
        <end position="279"/>
    </location>
</feature>
<dbReference type="InterPro" id="IPR015433">
    <property type="entry name" value="PI3/4_kinase"/>
</dbReference>
<evidence type="ECO:0000256" key="1">
    <source>
        <dbReference type="ARBA" id="ARBA00001686"/>
    </source>
</evidence>
<dbReference type="PANTHER" id="PTHR10048:SF22">
    <property type="entry name" value="PHOSPHATIDYLINOSITOL 4-KINASE BETA"/>
    <property type="match status" value="1"/>
</dbReference>
<dbReference type="InterPro" id="IPR018936">
    <property type="entry name" value="PI3/4_kinase_CS"/>
</dbReference>
<keyword evidence="4 6" id="KW-0418">Kinase</keyword>
<organism evidence="6 7">
    <name type="scientific">Conidiobolus coronatus (strain ATCC 28846 / CBS 209.66 / NRRL 28638)</name>
    <name type="common">Delacroixia coronata</name>
    <dbReference type="NCBI Taxonomy" id="796925"/>
    <lineage>
        <taxon>Eukaryota</taxon>
        <taxon>Fungi</taxon>
        <taxon>Fungi incertae sedis</taxon>
        <taxon>Zoopagomycota</taxon>
        <taxon>Entomophthoromycotina</taxon>
        <taxon>Entomophthoromycetes</taxon>
        <taxon>Entomophthorales</taxon>
        <taxon>Ancylistaceae</taxon>
        <taxon>Conidiobolus</taxon>
    </lineage>
</organism>
<dbReference type="PROSITE" id="PS00916">
    <property type="entry name" value="PI3_4_KINASE_2"/>
    <property type="match status" value="1"/>
</dbReference>
<evidence type="ECO:0000256" key="3">
    <source>
        <dbReference type="ARBA" id="ARBA00022679"/>
    </source>
</evidence>
<gene>
    <name evidence="6" type="ORF">CONCODRAFT_30799</name>
</gene>
<dbReference type="FunFam" id="1.10.1070.11:FF:000016">
    <property type="entry name" value="PIK1p Phosphatidylinositol 4-kinase"/>
    <property type="match status" value="1"/>
</dbReference>
<dbReference type="OrthoDB" id="10264149at2759"/>
<reference evidence="6 7" key="1">
    <citation type="journal article" date="2015" name="Genome Biol. Evol.">
        <title>Phylogenomic analyses indicate that early fungi evolved digesting cell walls of algal ancestors of land plants.</title>
        <authorList>
            <person name="Chang Y."/>
            <person name="Wang S."/>
            <person name="Sekimoto S."/>
            <person name="Aerts A.L."/>
            <person name="Choi C."/>
            <person name="Clum A."/>
            <person name="LaButti K.M."/>
            <person name="Lindquist E.A."/>
            <person name="Yee Ngan C."/>
            <person name="Ohm R.A."/>
            <person name="Salamov A.A."/>
            <person name="Grigoriev I.V."/>
            <person name="Spatafora J.W."/>
            <person name="Berbee M.L."/>
        </authorList>
    </citation>
    <scope>NUCLEOTIDE SEQUENCE [LARGE SCALE GENOMIC DNA]</scope>
    <source>
        <strain evidence="6 7">NRRL 28638</strain>
    </source>
</reference>
<evidence type="ECO:0000256" key="2">
    <source>
        <dbReference type="ARBA" id="ARBA00012169"/>
    </source>
</evidence>